<sequence length="350" mass="38387">MGSKISSFGKTADGKEVSLITLVNKNGMGIEVTNYGATLVAVTVADRDGRIDDVVLGYDDVTDYTLHGGYLGATVGRNCNRIHGAKVAIDGKEYILDDNENGNNLHSGFHGYNSLLWDFEVIEEELAVKFTHHSADGEQGFPGNFDITVTYTLTEENEVKIHYCGTSDKDTIANLTNHSYFNLGGHGSGGILEHTMWIDSDAITVTDARSIPTGEIRDIKGSPMDFNTPKKIGKDISADYDQLIQGAGYDHNYVLKNQGCGLRKIAEAADEKSGRVMEVLTDSVGVQLYTGNFIDKDSRGKGGAVYQPRHGFCLETQYYPDANHHENFPSSILKAGERYDTTTVYKFRVK</sequence>
<protein>
    <submittedName>
        <fullName evidence="1">Galactose mutarotase</fullName>
    </submittedName>
</protein>
<reference evidence="1" key="1">
    <citation type="submission" date="2019-04" db="EMBL/GenBank/DDBJ databases">
        <title>Microbes associate with the intestines of laboratory mice.</title>
        <authorList>
            <person name="Navarre W."/>
            <person name="Wong E."/>
            <person name="Huang K."/>
            <person name="Tropini C."/>
            <person name="Ng K."/>
            <person name="Yu B."/>
        </authorList>
    </citation>
    <scope>NUCLEOTIDE SEQUENCE</scope>
    <source>
        <strain evidence="1">NM72_1-8</strain>
    </source>
</reference>
<dbReference type="Proteomes" id="UP000307720">
    <property type="component" value="Unassembled WGS sequence"/>
</dbReference>
<name>A0AC61R3C7_9FIRM</name>
<keyword evidence="2" id="KW-1185">Reference proteome</keyword>
<gene>
    <name evidence="1" type="ORF">E5357_00020</name>
</gene>
<comment type="caution">
    <text evidence="1">The sequence shown here is derived from an EMBL/GenBank/DDBJ whole genome shotgun (WGS) entry which is preliminary data.</text>
</comment>
<evidence type="ECO:0000313" key="1">
    <source>
        <dbReference type="EMBL" id="TGY00604.1"/>
    </source>
</evidence>
<evidence type="ECO:0000313" key="2">
    <source>
        <dbReference type="Proteomes" id="UP000307720"/>
    </source>
</evidence>
<accession>A0AC61R3C7</accession>
<dbReference type="EMBL" id="SRZB01000001">
    <property type="protein sequence ID" value="TGY00604.1"/>
    <property type="molecule type" value="Genomic_DNA"/>
</dbReference>
<proteinExistence type="predicted"/>
<organism evidence="1 2">
    <name type="scientific">Hominisplanchenecus murintestinalis</name>
    <dbReference type="NCBI Taxonomy" id="2941517"/>
    <lineage>
        <taxon>Bacteria</taxon>
        <taxon>Bacillati</taxon>
        <taxon>Bacillota</taxon>
        <taxon>Clostridia</taxon>
        <taxon>Lachnospirales</taxon>
        <taxon>Lachnospiraceae</taxon>
        <taxon>Hominisplanchenecus</taxon>
    </lineage>
</organism>